<evidence type="ECO:0000256" key="9">
    <source>
        <dbReference type="ARBA" id="ARBA00031547"/>
    </source>
</evidence>
<evidence type="ECO:0000256" key="5">
    <source>
        <dbReference type="ARBA" id="ARBA00022723"/>
    </source>
</evidence>
<accession>A0AAV5QYT7</accession>
<keyword evidence="11" id="KW-1185">Reference proteome</keyword>
<protein>
    <recommendedName>
        <fullName evidence="9">Selenoprotein O</fullName>
    </recommendedName>
</protein>
<evidence type="ECO:0000256" key="2">
    <source>
        <dbReference type="ARBA" id="ARBA00009747"/>
    </source>
</evidence>
<dbReference type="InterPro" id="IPR003846">
    <property type="entry name" value="SelO"/>
</dbReference>
<evidence type="ECO:0000313" key="10">
    <source>
        <dbReference type="EMBL" id="GMM44147.1"/>
    </source>
</evidence>
<proteinExistence type="inferred from homology"/>
<comment type="caution">
    <text evidence="10">The sequence shown here is derived from an EMBL/GenBank/DDBJ whole genome shotgun (WGS) entry which is preliminary data.</text>
</comment>
<dbReference type="GO" id="GO:0005524">
    <property type="term" value="F:ATP binding"/>
    <property type="evidence" value="ECO:0007669"/>
    <property type="project" value="UniProtKB-KW"/>
</dbReference>
<comment type="cofactor">
    <cofactor evidence="1">
        <name>Mg(2+)</name>
        <dbReference type="ChEBI" id="CHEBI:18420"/>
    </cofactor>
</comment>
<reference evidence="10 11" key="1">
    <citation type="journal article" date="2023" name="Elife">
        <title>Identification of key yeast species and microbe-microbe interactions impacting larval growth of Drosophila in the wild.</title>
        <authorList>
            <person name="Mure A."/>
            <person name="Sugiura Y."/>
            <person name="Maeda R."/>
            <person name="Honda K."/>
            <person name="Sakurai N."/>
            <person name="Takahashi Y."/>
            <person name="Watada M."/>
            <person name="Katoh T."/>
            <person name="Gotoh A."/>
            <person name="Gotoh Y."/>
            <person name="Taniguchi I."/>
            <person name="Nakamura K."/>
            <person name="Hayashi T."/>
            <person name="Katayama T."/>
            <person name="Uemura T."/>
            <person name="Hattori Y."/>
        </authorList>
    </citation>
    <scope>NUCLEOTIDE SEQUENCE [LARGE SCALE GENOMIC DNA]</scope>
    <source>
        <strain evidence="10 11">PK-24</strain>
    </source>
</reference>
<keyword evidence="6" id="KW-0547">Nucleotide-binding</keyword>
<evidence type="ECO:0000256" key="8">
    <source>
        <dbReference type="ARBA" id="ARBA00022842"/>
    </source>
</evidence>
<evidence type="ECO:0000313" key="11">
    <source>
        <dbReference type="Proteomes" id="UP001378960"/>
    </source>
</evidence>
<evidence type="ECO:0000256" key="1">
    <source>
        <dbReference type="ARBA" id="ARBA00001946"/>
    </source>
</evidence>
<evidence type="ECO:0000256" key="4">
    <source>
        <dbReference type="ARBA" id="ARBA00022695"/>
    </source>
</evidence>
<dbReference type="GO" id="GO:0046872">
    <property type="term" value="F:metal ion binding"/>
    <property type="evidence" value="ECO:0007669"/>
    <property type="project" value="UniProtKB-KW"/>
</dbReference>
<evidence type="ECO:0000256" key="3">
    <source>
        <dbReference type="ARBA" id="ARBA00022679"/>
    </source>
</evidence>
<keyword evidence="3" id="KW-0808">Transferase</keyword>
<organism evidence="10 11">
    <name type="scientific">Pichia kluyveri</name>
    <name type="common">Yeast</name>
    <dbReference type="NCBI Taxonomy" id="36015"/>
    <lineage>
        <taxon>Eukaryota</taxon>
        <taxon>Fungi</taxon>
        <taxon>Dikarya</taxon>
        <taxon>Ascomycota</taxon>
        <taxon>Saccharomycotina</taxon>
        <taxon>Pichiomycetes</taxon>
        <taxon>Pichiales</taxon>
        <taxon>Pichiaceae</taxon>
        <taxon>Pichia</taxon>
    </lineage>
</organism>
<dbReference type="EMBL" id="BTGB01000001">
    <property type="protein sequence ID" value="GMM44147.1"/>
    <property type="molecule type" value="Genomic_DNA"/>
</dbReference>
<dbReference type="Proteomes" id="UP001378960">
    <property type="component" value="Unassembled WGS sequence"/>
</dbReference>
<keyword evidence="8" id="KW-0460">Magnesium</keyword>
<sequence length="614" mass="70985">MLRTLGKLTIRNKGMRHYQTLQSLIKSSPYTENLKTDPKVPTPGQVTEKLSKIPRQLGENGGFFTYTYPTERKSYRFLSASKRALEDLNLDPINEPKSKYFQDIVSGKEVVKDDKIHPFAMAYAGFQFGNFAGQLGDGRVINLFQVNGKDNKEWELQLKGAGKTPYSRFADGNAVLRSSIREFIISEYLNSIGIPTTRALAITALPESKAQRSIVEICSIVCRMSPCWIRIGHFDYCRMIGDRDLLFQLCDYLNNKVLRNEYSKELNDFLENDENLKEFGELTNYDKLFLDIIIKNSKSVSYWHAYGFLNGVLNTDNTSVLGLAIDFGPFAIMDKFDPNYTSNSEDHELRYSFKNTPSAIWFNMIKLAESMAEILGAGPELINDENFKKYGYPNDEAIENAGKRVNKLIKIAGDIFEKIFIEDYLRLICNRLGIKPRENDNAEILTILFETLQITKLEYNKFFTILQEIKLRDDTNFDYDLAASKFLTDDLKLEGKEEEREKIIKELKSFLAVFKLRVEDEMLTDEERFNRCVNYNPKFIPKNWILQEVIDYTDDKLRNNASDEEISLYINKIMKMSENPFDKSKWGNELKELENKWISDVDDSKLMLQCSCSS</sequence>
<comment type="similarity">
    <text evidence="2">Belongs to the SELO family.</text>
</comment>
<dbReference type="AlphaFoldDB" id="A0AAV5QYT7"/>
<dbReference type="GO" id="GO:0005739">
    <property type="term" value="C:mitochondrion"/>
    <property type="evidence" value="ECO:0007669"/>
    <property type="project" value="TreeGrafter"/>
</dbReference>
<dbReference type="GO" id="GO:0070733">
    <property type="term" value="F:AMPylase activity"/>
    <property type="evidence" value="ECO:0007669"/>
    <property type="project" value="TreeGrafter"/>
</dbReference>
<keyword evidence="7" id="KW-0067">ATP-binding</keyword>
<dbReference type="PANTHER" id="PTHR32057:SF14">
    <property type="entry name" value="PROTEIN ADENYLYLTRANSFERASE SELO, MITOCHONDRIAL"/>
    <property type="match status" value="1"/>
</dbReference>
<gene>
    <name evidence="10" type="ORF">DAPK24_007220</name>
</gene>
<dbReference type="Pfam" id="PF02696">
    <property type="entry name" value="SelO"/>
    <property type="match status" value="1"/>
</dbReference>
<keyword evidence="4" id="KW-0548">Nucleotidyltransferase</keyword>
<evidence type="ECO:0000256" key="6">
    <source>
        <dbReference type="ARBA" id="ARBA00022741"/>
    </source>
</evidence>
<keyword evidence="5" id="KW-0479">Metal-binding</keyword>
<evidence type="ECO:0000256" key="7">
    <source>
        <dbReference type="ARBA" id="ARBA00022840"/>
    </source>
</evidence>
<name>A0AAV5QYT7_PICKL</name>
<dbReference type="PANTHER" id="PTHR32057">
    <property type="entry name" value="PROTEIN ADENYLYLTRANSFERASE SELO, MITOCHONDRIAL"/>
    <property type="match status" value="1"/>
</dbReference>